<keyword evidence="2" id="KW-1185">Reference proteome</keyword>
<dbReference type="EMBL" id="FZQA01000001">
    <property type="protein sequence ID" value="SNT67834.1"/>
    <property type="molecule type" value="Genomic_DNA"/>
</dbReference>
<accession>A0A239PL75</accession>
<name>A0A239PL75_9PROT</name>
<proteinExistence type="predicted"/>
<sequence>MLLDAFQIGSVEKSTDLVAIAEDHSAFEALRQAFGEHTYFVNNHGLYVFRRESAENDEARRARLFAFAMWSQENENQLAPLAEPLATDVTMDLENAAVRKEEDAVSDE</sequence>
<evidence type="ECO:0000313" key="2">
    <source>
        <dbReference type="Proteomes" id="UP000198346"/>
    </source>
</evidence>
<evidence type="ECO:0000313" key="1">
    <source>
        <dbReference type="EMBL" id="SNT67834.1"/>
    </source>
</evidence>
<protein>
    <submittedName>
        <fullName evidence="1">Uncharacterized protein</fullName>
    </submittedName>
</protein>
<reference evidence="1 2" key="1">
    <citation type="submission" date="2017-07" db="EMBL/GenBank/DDBJ databases">
        <authorList>
            <person name="Sun Z.S."/>
            <person name="Albrecht U."/>
            <person name="Echele G."/>
            <person name="Lee C.C."/>
        </authorList>
    </citation>
    <scope>NUCLEOTIDE SEQUENCE [LARGE SCALE GENOMIC DNA]</scope>
    <source>
        <strain evidence="1 2">CGMCC 1.12710</strain>
    </source>
</reference>
<organism evidence="1 2">
    <name type="scientific">Amphiplicatus metriothermophilus</name>
    <dbReference type="NCBI Taxonomy" id="1519374"/>
    <lineage>
        <taxon>Bacteria</taxon>
        <taxon>Pseudomonadati</taxon>
        <taxon>Pseudomonadota</taxon>
        <taxon>Alphaproteobacteria</taxon>
        <taxon>Parvularculales</taxon>
        <taxon>Parvularculaceae</taxon>
        <taxon>Amphiplicatus</taxon>
    </lineage>
</organism>
<dbReference type="OrthoDB" id="8245284at2"/>
<dbReference type="Proteomes" id="UP000198346">
    <property type="component" value="Unassembled WGS sequence"/>
</dbReference>
<dbReference type="RefSeq" id="WP_089410843.1">
    <property type="nucleotide sequence ID" value="NZ_FZQA01000001.1"/>
</dbReference>
<dbReference type="AlphaFoldDB" id="A0A239PL75"/>
<gene>
    <name evidence="1" type="ORF">SAMN06297382_0327</name>
</gene>